<reference evidence="3" key="1">
    <citation type="submission" date="2016-02" db="EMBL/GenBank/DDBJ databases">
        <authorList>
            <person name="Holder M.E."/>
            <person name="Ajami N.J."/>
            <person name="Petrosino J.F."/>
        </authorList>
    </citation>
    <scope>NUCLEOTIDE SEQUENCE [LARGE SCALE GENOMIC DNA]</scope>
    <source>
        <strain evidence="3">CCUG 45958</strain>
    </source>
</reference>
<protein>
    <submittedName>
        <fullName evidence="2">Uncharacterized protein</fullName>
    </submittedName>
</protein>
<proteinExistence type="predicted"/>
<dbReference type="EMBL" id="CP014229">
    <property type="protein sequence ID" value="AMD90847.1"/>
    <property type="molecule type" value="Genomic_DNA"/>
</dbReference>
<dbReference type="AlphaFoldDB" id="A0A0X8JLA4"/>
<accession>A0A0X8JLA4</accession>
<evidence type="ECO:0000313" key="3">
    <source>
        <dbReference type="Proteomes" id="UP000069241"/>
    </source>
</evidence>
<sequence>MAILLLLQVKDISSIGMADATKTHKKAVALRPEGAPQRHHVPHAARLAKTKNGANAATRPLPSVRIFKRTIITKHPAQGKSPFALWLAAF</sequence>
<dbReference type="KEGG" id="dfi:AXF13_12335"/>
<organism evidence="2 3">
    <name type="scientific">Desulfovibrio fairfieldensis</name>
    <dbReference type="NCBI Taxonomy" id="44742"/>
    <lineage>
        <taxon>Bacteria</taxon>
        <taxon>Pseudomonadati</taxon>
        <taxon>Thermodesulfobacteriota</taxon>
        <taxon>Desulfovibrionia</taxon>
        <taxon>Desulfovibrionales</taxon>
        <taxon>Desulfovibrionaceae</taxon>
        <taxon>Desulfovibrio</taxon>
    </lineage>
</organism>
<feature type="compositionally biased region" description="Basic residues" evidence="1">
    <location>
        <begin position="37"/>
        <end position="49"/>
    </location>
</feature>
<keyword evidence="3" id="KW-1185">Reference proteome</keyword>
<dbReference type="Proteomes" id="UP000069241">
    <property type="component" value="Chromosome"/>
</dbReference>
<name>A0A0X8JLA4_9BACT</name>
<feature type="region of interest" description="Disordered" evidence="1">
    <location>
        <begin position="32"/>
        <end position="54"/>
    </location>
</feature>
<dbReference type="STRING" id="44742.AXF13_12335"/>
<gene>
    <name evidence="2" type="ORF">AXF13_12335</name>
</gene>
<evidence type="ECO:0000313" key="2">
    <source>
        <dbReference type="EMBL" id="AMD90847.1"/>
    </source>
</evidence>
<evidence type="ECO:0000256" key="1">
    <source>
        <dbReference type="SAM" id="MobiDB-lite"/>
    </source>
</evidence>